<dbReference type="Proteomes" id="UP000887579">
    <property type="component" value="Unplaced"/>
</dbReference>
<reference evidence="2" key="1">
    <citation type="submission" date="2022-11" db="UniProtKB">
        <authorList>
            <consortium name="WormBaseParasite"/>
        </authorList>
    </citation>
    <scope>IDENTIFICATION</scope>
</reference>
<sequence length="175" mass="20125">MVVWRRADRQIIRFNGATGYGVSVVNGSKLHLTKVSRKHMSEYVCVASNGIPPDESWTVKLHVTFEPIVIPQNSILEHRRGSHVRLVCNVEAWPRALVNWYHNDIELFDSNKYSTEQAVIEKYKSVHILEIKELQQDQYGVYKCVAGNDYGSHFAEIRLIETPWRESNSVVLTEG</sequence>
<dbReference type="WBParaSite" id="ES5_v2.g18240.t1">
    <property type="protein sequence ID" value="ES5_v2.g18240.t1"/>
    <property type="gene ID" value="ES5_v2.g18240"/>
</dbReference>
<accession>A0AC34FLH3</accession>
<proteinExistence type="predicted"/>
<evidence type="ECO:0000313" key="1">
    <source>
        <dbReference type="Proteomes" id="UP000887579"/>
    </source>
</evidence>
<protein>
    <submittedName>
        <fullName evidence="2">Ig-like domain-containing protein</fullName>
    </submittedName>
</protein>
<organism evidence="1 2">
    <name type="scientific">Panagrolaimus sp. ES5</name>
    <dbReference type="NCBI Taxonomy" id="591445"/>
    <lineage>
        <taxon>Eukaryota</taxon>
        <taxon>Metazoa</taxon>
        <taxon>Ecdysozoa</taxon>
        <taxon>Nematoda</taxon>
        <taxon>Chromadorea</taxon>
        <taxon>Rhabditida</taxon>
        <taxon>Tylenchina</taxon>
        <taxon>Panagrolaimomorpha</taxon>
        <taxon>Panagrolaimoidea</taxon>
        <taxon>Panagrolaimidae</taxon>
        <taxon>Panagrolaimus</taxon>
    </lineage>
</organism>
<evidence type="ECO:0000313" key="2">
    <source>
        <dbReference type="WBParaSite" id="ES5_v2.g18240.t1"/>
    </source>
</evidence>
<name>A0AC34FLH3_9BILA</name>